<dbReference type="AlphaFoldDB" id="A0A1H4J9K0"/>
<feature type="disulfide bond" evidence="2">
    <location>
        <begin position="87"/>
        <end position="111"/>
    </location>
</feature>
<evidence type="ECO:0000313" key="5">
    <source>
        <dbReference type="EMBL" id="SEB42999.1"/>
    </source>
</evidence>
<dbReference type="GO" id="GO:0019433">
    <property type="term" value="P:triglyceride catabolic process"/>
    <property type="evidence" value="ECO:0007669"/>
    <property type="project" value="TreeGrafter"/>
</dbReference>
<dbReference type="GO" id="GO:0004806">
    <property type="term" value="F:triacylglycerol lipase activity"/>
    <property type="evidence" value="ECO:0007669"/>
    <property type="project" value="TreeGrafter"/>
</dbReference>
<protein>
    <submittedName>
        <fullName evidence="5">GDSL-like Lipase/Acylhydrolase family protein</fullName>
    </submittedName>
</protein>
<name>A0A1H4J9K0_9BACT</name>
<gene>
    <name evidence="5" type="ORF">SAMN05443244_0467</name>
</gene>
<reference evidence="5 6" key="1">
    <citation type="submission" date="2016-10" db="EMBL/GenBank/DDBJ databases">
        <authorList>
            <person name="de Groot N.N."/>
        </authorList>
    </citation>
    <scope>NUCLEOTIDE SEQUENCE [LARGE SCALE GENOMIC DNA]</scope>
    <source>
        <strain evidence="5 6">AB35.6</strain>
    </source>
</reference>
<dbReference type="PANTHER" id="PTHR37981:SF1">
    <property type="entry name" value="SGNH HYDROLASE-TYPE ESTERASE DOMAIN-CONTAINING PROTEIN"/>
    <property type="match status" value="1"/>
</dbReference>
<sequence>MISFSKTRRQAGIVCFPRRKPGPFSSAAVLAQKVACGIAVLVLLTGPLAIRHVVQLPAGNAEYVAMGSSFAAGPGDGQRAPGSYFPCMRSSENYAHLLAKRTGMKLKDVTCSGATTRHILDGGQLFQPAQVDAVDTTTKLVTVTIGGNDVFYLGTLGAWACANDPAAVPAGARWVGLCMGMSNDRVQKAFVTLPAQMTRVVQEIHRRAPVARVLFIDYATVLPSQGTCGQLHLSSQEAETGRQIAARLAAVTAEVARATNSGLIKASEITQGHDVCSAQPWVYGFVFSEHILRFGPAPFHPRIEAMTAIAEALATEVAREPPYLERQTMRKETLPRQRTFHE</sequence>
<feature type="active site" evidence="1">
    <location>
        <position position="300"/>
    </location>
</feature>
<feature type="domain" description="SGNH hydrolase-type esterase" evidence="4">
    <location>
        <begin position="65"/>
        <end position="288"/>
    </location>
</feature>
<dbReference type="InterPro" id="IPR036514">
    <property type="entry name" value="SGNH_hydro_sf"/>
</dbReference>
<proteinExistence type="predicted"/>
<accession>A0A1H4J9K0</accession>
<keyword evidence="2" id="KW-1015">Disulfide bond</keyword>
<evidence type="ECO:0000256" key="3">
    <source>
        <dbReference type="SAM" id="MobiDB-lite"/>
    </source>
</evidence>
<evidence type="ECO:0000259" key="4">
    <source>
        <dbReference type="Pfam" id="PF13472"/>
    </source>
</evidence>
<dbReference type="Proteomes" id="UP000182409">
    <property type="component" value="Unassembled WGS sequence"/>
</dbReference>
<feature type="active site" description="Nucleophile" evidence="1">
    <location>
        <position position="69"/>
    </location>
</feature>
<keyword evidence="5" id="KW-0378">Hydrolase</keyword>
<dbReference type="Pfam" id="PF13472">
    <property type="entry name" value="Lipase_GDSL_2"/>
    <property type="match status" value="1"/>
</dbReference>
<feature type="disulfide bond" evidence="2">
    <location>
        <begin position="161"/>
        <end position="178"/>
    </location>
</feature>
<feature type="disulfide bond" evidence="2">
    <location>
        <begin position="228"/>
        <end position="276"/>
    </location>
</feature>
<evidence type="ECO:0000256" key="2">
    <source>
        <dbReference type="PIRSR" id="PIRSR637460-2"/>
    </source>
</evidence>
<evidence type="ECO:0000313" key="6">
    <source>
        <dbReference type="Proteomes" id="UP000182409"/>
    </source>
</evidence>
<organism evidence="5 6">
    <name type="scientific">Terriglobus roseus</name>
    <dbReference type="NCBI Taxonomy" id="392734"/>
    <lineage>
        <taxon>Bacteria</taxon>
        <taxon>Pseudomonadati</taxon>
        <taxon>Acidobacteriota</taxon>
        <taxon>Terriglobia</taxon>
        <taxon>Terriglobales</taxon>
        <taxon>Acidobacteriaceae</taxon>
        <taxon>Terriglobus</taxon>
    </lineage>
</organism>
<dbReference type="EMBL" id="FNSD01000001">
    <property type="protein sequence ID" value="SEB42999.1"/>
    <property type="molecule type" value="Genomic_DNA"/>
</dbReference>
<feature type="region of interest" description="Disordered" evidence="3">
    <location>
        <begin position="323"/>
        <end position="342"/>
    </location>
</feature>
<dbReference type="InterPro" id="IPR037460">
    <property type="entry name" value="SEST-like"/>
</dbReference>
<dbReference type="Gene3D" id="3.40.50.1110">
    <property type="entry name" value="SGNH hydrolase"/>
    <property type="match status" value="1"/>
</dbReference>
<dbReference type="InterPro" id="IPR013830">
    <property type="entry name" value="SGNH_hydro"/>
</dbReference>
<dbReference type="SUPFAM" id="SSF52266">
    <property type="entry name" value="SGNH hydrolase"/>
    <property type="match status" value="1"/>
</dbReference>
<dbReference type="PANTHER" id="PTHR37981">
    <property type="entry name" value="LIPASE 2"/>
    <property type="match status" value="1"/>
</dbReference>
<dbReference type="CDD" id="cd01823">
    <property type="entry name" value="SEST_like"/>
    <property type="match status" value="1"/>
</dbReference>
<evidence type="ECO:0000256" key="1">
    <source>
        <dbReference type="PIRSR" id="PIRSR637460-1"/>
    </source>
</evidence>